<proteinExistence type="predicted"/>
<evidence type="ECO:0000313" key="2">
    <source>
        <dbReference type="EMBL" id="KKN95643.1"/>
    </source>
</evidence>
<reference evidence="2" key="1">
    <citation type="journal article" date="2015" name="Nature">
        <title>Complex archaea that bridge the gap between prokaryotes and eukaryotes.</title>
        <authorList>
            <person name="Spang A."/>
            <person name="Saw J.H."/>
            <person name="Jorgensen S.L."/>
            <person name="Zaremba-Niedzwiedzka K."/>
            <person name="Martijn J."/>
            <person name="Lind A.E."/>
            <person name="van Eijk R."/>
            <person name="Schleper C."/>
            <person name="Guy L."/>
            <person name="Ettema T.J."/>
        </authorList>
    </citation>
    <scope>NUCLEOTIDE SEQUENCE</scope>
</reference>
<dbReference type="EMBL" id="LAZR01000069">
    <property type="protein sequence ID" value="KKN95643.1"/>
    <property type="molecule type" value="Genomic_DNA"/>
</dbReference>
<organism evidence="2">
    <name type="scientific">marine sediment metagenome</name>
    <dbReference type="NCBI Taxonomy" id="412755"/>
    <lineage>
        <taxon>unclassified sequences</taxon>
        <taxon>metagenomes</taxon>
        <taxon>ecological metagenomes</taxon>
    </lineage>
</organism>
<feature type="region of interest" description="Disordered" evidence="1">
    <location>
        <begin position="87"/>
        <end position="107"/>
    </location>
</feature>
<protein>
    <submittedName>
        <fullName evidence="2">Uncharacterized protein</fullName>
    </submittedName>
</protein>
<accession>A0A0F9XTN9</accession>
<sequence length="107" mass="11814">MVFTGISKEAEDILADNPGSRNSNAKLILAFLNSRGLEVVQSEGTTGVSILKTLRSVVSIVRSARKIQNDFGLYPSTDKIKKLREEKAEEVSDWAVEDKKDDEGVYP</sequence>
<name>A0A0F9XTN9_9ZZZZ</name>
<gene>
    <name evidence="2" type="ORF">LCGC14_0175120</name>
</gene>
<comment type="caution">
    <text evidence="2">The sequence shown here is derived from an EMBL/GenBank/DDBJ whole genome shotgun (WGS) entry which is preliminary data.</text>
</comment>
<evidence type="ECO:0000256" key="1">
    <source>
        <dbReference type="SAM" id="MobiDB-lite"/>
    </source>
</evidence>
<dbReference type="AlphaFoldDB" id="A0A0F9XTN9"/>